<protein>
    <submittedName>
        <fullName evidence="1">Uncharacterized protein</fullName>
    </submittedName>
</protein>
<gene>
    <name evidence="1" type="ORF">S03H2_62313</name>
</gene>
<evidence type="ECO:0000313" key="1">
    <source>
        <dbReference type="EMBL" id="GAH76926.1"/>
    </source>
</evidence>
<dbReference type="AlphaFoldDB" id="X1I3E3"/>
<proteinExistence type="predicted"/>
<reference evidence="1" key="1">
    <citation type="journal article" date="2014" name="Front. Microbiol.">
        <title>High frequency of phylogenetically diverse reductive dehalogenase-homologous genes in deep subseafloor sedimentary metagenomes.</title>
        <authorList>
            <person name="Kawai M."/>
            <person name="Futagami T."/>
            <person name="Toyoda A."/>
            <person name="Takaki Y."/>
            <person name="Nishi S."/>
            <person name="Hori S."/>
            <person name="Arai W."/>
            <person name="Tsubouchi T."/>
            <person name="Morono Y."/>
            <person name="Uchiyama I."/>
            <person name="Ito T."/>
            <person name="Fujiyama A."/>
            <person name="Inagaki F."/>
            <person name="Takami H."/>
        </authorList>
    </citation>
    <scope>NUCLEOTIDE SEQUENCE</scope>
    <source>
        <strain evidence="1">Expedition CK06-06</strain>
    </source>
</reference>
<comment type="caution">
    <text evidence="1">The sequence shown here is derived from an EMBL/GenBank/DDBJ whole genome shotgun (WGS) entry which is preliminary data.</text>
</comment>
<organism evidence="1">
    <name type="scientific">marine sediment metagenome</name>
    <dbReference type="NCBI Taxonomy" id="412755"/>
    <lineage>
        <taxon>unclassified sequences</taxon>
        <taxon>metagenomes</taxon>
        <taxon>ecological metagenomes</taxon>
    </lineage>
</organism>
<sequence>MNKKQHSLIDWTFQAGNEYYLDEGIKVSSPSSLAT</sequence>
<accession>X1I3E3</accession>
<name>X1I3E3_9ZZZZ</name>
<dbReference type="EMBL" id="BARU01040295">
    <property type="protein sequence ID" value="GAH76926.1"/>
    <property type="molecule type" value="Genomic_DNA"/>
</dbReference>
<feature type="non-terminal residue" evidence="1">
    <location>
        <position position="35"/>
    </location>
</feature>